<proteinExistence type="predicted"/>
<evidence type="ECO:0000313" key="2">
    <source>
        <dbReference type="Proteomes" id="UP000009097"/>
    </source>
</evidence>
<sequence length="36" mass="4135">MSGQSYFLAGKKSYVRLKYPVAHYSRRNASEGRGIR</sequence>
<dbReference type="AlphaFoldDB" id="A0A0J9UQB1"/>
<dbReference type="VEuPathDB" id="FungiDB:FOXG_18690"/>
<dbReference type="RefSeq" id="XP_018238386.1">
    <property type="nucleotide sequence ID" value="XM_018398829.1"/>
</dbReference>
<gene>
    <name evidence="1" type="ORF">FOXG_18690</name>
</gene>
<reference evidence="1" key="2">
    <citation type="journal article" date="2010" name="Nature">
        <title>Comparative genomics reveals mobile pathogenicity chromosomes in Fusarium.</title>
        <authorList>
            <person name="Ma L.J."/>
            <person name="van der Does H.C."/>
            <person name="Borkovich K.A."/>
            <person name="Coleman J.J."/>
            <person name="Daboussi M.J."/>
            <person name="Di Pietro A."/>
            <person name="Dufresne M."/>
            <person name="Freitag M."/>
            <person name="Grabherr M."/>
            <person name="Henrissat B."/>
            <person name="Houterman P.M."/>
            <person name="Kang S."/>
            <person name="Shim W.B."/>
            <person name="Woloshuk C."/>
            <person name="Xie X."/>
            <person name="Xu J.R."/>
            <person name="Antoniw J."/>
            <person name="Baker S.E."/>
            <person name="Bluhm B.H."/>
            <person name="Breakspear A."/>
            <person name="Brown D.W."/>
            <person name="Butchko R.A."/>
            <person name="Chapman S."/>
            <person name="Coulson R."/>
            <person name="Coutinho P.M."/>
            <person name="Danchin E.G."/>
            <person name="Diener A."/>
            <person name="Gale L.R."/>
            <person name="Gardiner D.M."/>
            <person name="Goff S."/>
            <person name="Hammond-Kosack K.E."/>
            <person name="Hilburn K."/>
            <person name="Hua-Van A."/>
            <person name="Jonkers W."/>
            <person name="Kazan K."/>
            <person name="Kodira C.D."/>
            <person name="Koehrsen M."/>
            <person name="Kumar L."/>
            <person name="Lee Y.H."/>
            <person name="Li L."/>
            <person name="Manners J.M."/>
            <person name="Miranda-Saavedra D."/>
            <person name="Mukherjee M."/>
            <person name="Park G."/>
            <person name="Park J."/>
            <person name="Park S.Y."/>
            <person name="Proctor R.H."/>
            <person name="Regev A."/>
            <person name="Ruiz-Roldan M.C."/>
            <person name="Sain D."/>
            <person name="Sakthikumar S."/>
            <person name="Sykes S."/>
            <person name="Schwartz D.C."/>
            <person name="Turgeon B.G."/>
            <person name="Wapinski I."/>
            <person name="Yoder O."/>
            <person name="Young S."/>
            <person name="Zeng Q."/>
            <person name="Zhou S."/>
            <person name="Galagan J."/>
            <person name="Cuomo C.A."/>
            <person name="Kistler H.C."/>
            <person name="Rep M."/>
        </authorList>
    </citation>
    <scope>NUCLEOTIDE SEQUENCE [LARGE SCALE GENOMIC DNA]</scope>
    <source>
        <strain evidence="1">4287</strain>
    </source>
</reference>
<dbReference type="KEGG" id="fox:FOXG_18690"/>
<dbReference type="EMBL" id="DS231699">
    <property type="protein sequence ID" value="KNB00341.1"/>
    <property type="molecule type" value="Genomic_DNA"/>
</dbReference>
<dbReference type="Proteomes" id="UP000009097">
    <property type="component" value="Unassembled WGS sequence"/>
</dbReference>
<protein>
    <submittedName>
        <fullName evidence="1">Uncharacterized protein</fullName>
    </submittedName>
</protein>
<accession>A0A0J9UQB1</accession>
<organism evidence="1 2">
    <name type="scientific">Fusarium oxysporum f. sp. lycopersici (strain 4287 / CBS 123668 / FGSC 9935 / NRRL 34936)</name>
    <name type="common">Fusarium vascular wilt of tomato</name>
    <dbReference type="NCBI Taxonomy" id="426428"/>
    <lineage>
        <taxon>Eukaryota</taxon>
        <taxon>Fungi</taxon>
        <taxon>Dikarya</taxon>
        <taxon>Ascomycota</taxon>
        <taxon>Pezizomycotina</taxon>
        <taxon>Sordariomycetes</taxon>
        <taxon>Hypocreomycetidae</taxon>
        <taxon>Hypocreales</taxon>
        <taxon>Nectriaceae</taxon>
        <taxon>Fusarium</taxon>
        <taxon>Fusarium oxysporum species complex</taxon>
    </lineage>
</organism>
<evidence type="ECO:0000313" key="1">
    <source>
        <dbReference type="EMBL" id="KNB00341.1"/>
    </source>
</evidence>
<reference evidence="1" key="1">
    <citation type="submission" date="2007-04" db="EMBL/GenBank/DDBJ databases">
        <authorList>
            <consortium name="The Broad Institute Genome Sequencing Platform"/>
            <person name="Birren B."/>
            <person name="Lander E."/>
            <person name="Galagan J."/>
            <person name="Nusbaum C."/>
            <person name="Devon K."/>
            <person name="Ma L.-J."/>
            <person name="Jaffe D."/>
            <person name="Butler J."/>
            <person name="Alvarez P."/>
            <person name="Gnerre S."/>
            <person name="Grabherr M."/>
            <person name="Kleber M."/>
            <person name="Mauceli E."/>
            <person name="Brockman W."/>
            <person name="MacCallum I.A."/>
            <person name="Young S."/>
            <person name="LaButti K."/>
            <person name="DeCaprio D."/>
            <person name="Crawford M."/>
            <person name="Koehrsen M."/>
            <person name="Engels R."/>
            <person name="Montgomery P."/>
            <person name="Pearson M."/>
            <person name="Howarth C."/>
            <person name="Larson L."/>
            <person name="White J."/>
            <person name="O'Leary S."/>
            <person name="Kodira C."/>
            <person name="Zeng Q."/>
            <person name="Yandava C."/>
            <person name="Alvarado L."/>
            <person name="Kistler C."/>
            <person name="Shim W.-B."/>
            <person name="Kang S."/>
            <person name="Woloshuk C."/>
        </authorList>
    </citation>
    <scope>NUCLEOTIDE SEQUENCE</scope>
    <source>
        <strain evidence="1">4287</strain>
    </source>
</reference>
<name>A0A0J9UQB1_FUSO4</name>
<dbReference type="GeneID" id="28959396"/>